<dbReference type="EMBL" id="JACAZF010000007">
    <property type="protein sequence ID" value="KAF7298679.1"/>
    <property type="molecule type" value="Genomic_DNA"/>
</dbReference>
<dbReference type="GeneID" id="59347341"/>
<dbReference type="AlphaFoldDB" id="A0A8H6VYD2"/>
<gene>
    <name evidence="1" type="ORF">MIND_00815100</name>
</gene>
<evidence type="ECO:0000313" key="2">
    <source>
        <dbReference type="Proteomes" id="UP000636479"/>
    </source>
</evidence>
<dbReference type="OrthoDB" id="2900663at2759"/>
<sequence>MDLTSPVFPPELEREIFEKAAEAYRPDIIRLMLVSKRVYLWIRPMLFRIVGASDTGIWPPLRLALDSEPAFLRHSVRFLCLTLTHYSAVTKEDTDRLLTICTGLVDLAISHKFPMTNHLSLLAKMHNLRRLTCSLEKLCGNFESIDGRHEAFSRITHLELLDDGLGWLKSVLRPLTLMPATTHLSLSGGDNLDDSGFWDDIQQLLDAMPRLVLLALVWGRLDVLDWFESVNATPVRDQRFVAGCYNYPTDGEDNVWVEWDESASGTALDYWGRGEIFLQRKRRGEVSETRFWMDDWMYEARRTSPQDLEGEFDDSDTSY</sequence>
<dbReference type="InterPro" id="IPR032675">
    <property type="entry name" value="LRR_dom_sf"/>
</dbReference>
<protein>
    <submittedName>
        <fullName evidence="1">Uncharacterized protein</fullName>
    </submittedName>
</protein>
<evidence type="ECO:0000313" key="1">
    <source>
        <dbReference type="EMBL" id="KAF7298679.1"/>
    </source>
</evidence>
<keyword evidence="2" id="KW-1185">Reference proteome</keyword>
<name>A0A8H6VYD2_9AGAR</name>
<organism evidence="1 2">
    <name type="scientific">Mycena indigotica</name>
    <dbReference type="NCBI Taxonomy" id="2126181"/>
    <lineage>
        <taxon>Eukaryota</taxon>
        <taxon>Fungi</taxon>
        <taxon>Dikarya</taxon>
        <taxon>Basidiomycota</taxon>
        <taxon>Agaricomycotina</taxon>
        <taxon>Agaricomycetes</taxon>
        <taxon>Agaricomycetidae</taxon>
        <taxon>Agaricales</taxon>
        <taxon>Marasmiineae</taxon>
        <taxon>Mycenaceae</taxon>
        <taxon>Mycena</taxon>
    </lineage>
</organism>
<reference evidence="1" key="1">
    <citation type="submission" date="2020-05" db="EMBL/GenBank/DDBJ databases">
        <title>Mycena genomes resolve the evolution of fungal bioluminescence.</title>
        <authorList>
            <person name="Tsai I.J."/>
        </authorList>
    </citation>
    <scope>NUCLEOTIDE SEQUENCE</scope>
    <source>
        <strain evidence="1">171206Taipei</strain>
    </source>
</reference>
<accession>A0A8H6VYD2</accession>
<comment type="caution">
    <text evidence="1">The sequence shown here is derived from an EMBL/GenBank/DDBJ whole genome shotgun (WGS) entry which is preliminary data.</text>
</comment>
<proteinExistence type="predicted"/>
<dbReference type="Proteomes" id="UP000636479">
    <property type="component" value="Unassembled WGS sequence"/>
</dbReference>
<dbReference type="Gene3D" id="3.80.10.10">
    <property type="entry name" value="Ribonuclease Inhibitor"/>
    <property type="match status" value="1"/>
</dbReference>
<dbReference type="RefSeq" id="XP_037218067.1">
    <property type="nucleotide sequence ID" value="XM_037364825.1"/>
</dbReference>